<feature type="compositionally biased region" description="Polar residues" evidence="15">
    <location>
        <begin position="200"/>
        <end position="211"/>
    </location>
</feature>
<dbReference type="InterPro" id="IPR013534">
    <property type="entry name" value="Starch_synth_cat_dom"/>
</dbReference>
<dbReference type="SMART" id="SM00784">
    <property type="entry name" value="SPT2"/>
    <property type="match status" value="1"/>
</dbReference>
<evidence type="ECO:0000256" key="2">
    <source>
        <dbReference type="ARBA" id="ARBA00004141"/>
    </source>
</evidence>
<keyword evidence="9 16" id="KW-0812">Transmembrane</keyword>
<dbReference type="PANTHER" id="PTHR46083:SF3">
    <property type="entry name" value="UDP-GLYCOSYLTRANSFERASE SUPERFAMILY PROTEIN"/>
    <property type="match status" value="1"/>
</dbReference>
<evidence type="ECO:0000259" key="17">
    <source>
        <dbReference type="PROSITE" id="PS50850"/>
    </source>
</evidence>
<evidence type="ECO:0000256" key="8">
    <source>
        <dbReference type="ARBA" id="ARBA00022679"/>
    </source>
</evidence>
<evidence type="ECO:0000256" key="5">
    <source>
        <dbReference type="ARBA" id="ARBA00012588"/>
    </source>
</evidence>
<protein>
    <recommendedName>
        <fullName evidence="5">starch synthase</fullName>
        <ecNumber evidence="5">2.4.1.21</ecNumber>
    </recommendedName>
</protein>
<feature type="region of interest" description="Disordered" evidence="15">
    <location>
        <begin position="1"/>
        <end position="82"/>
    </location>
</feature>
<feature type="compositionally biased region" description="Low complexity" evidence="15">
    <location>
        <begin position="328"/>
        <end position="361"/>
    </location>
</feature>
<feature type="compositionally biased region" description="Low complexity" evidence="15">
    <location>
        <begin position="245"/>
        <end position="260"/>
    </location>
</feature>
<keyword evidence="10" id="KW-0750">Starch biosynthesis</keyword>
<dbReference type="InterPro" id="IPR013256">
    <property type="entry name" value="Chromatin_SPT2"/>
</dbReference>
<keyword evidence="19" id="KW-1185">Reference proteome</keyword>
<evidence type="ECO:0000256" key="7">
    <source>
        <dbReference type="ARBA" id="ARBA00022676"/>
    </source>
</evidence>
<feature type="region of interest" description="Disordered" evidence="15">
    <location>
        <begin position="490"/>
        <end position="510"/>
    </location>
</feature>
<dbReference type="UniPathway" id="UPA00152"/>
<reference evidence="18" key="1">
    <citation type="submission" date="2018-11" db="EMBL/GenBank/DDBJ databases">
        <authorList>
            <person name="Grassa J C."/>
        </authorList>
    </citation>
    <scope>NUCLEOTIDE SEQUENCE [LARGE SCALE GENOMIC DNA]</scope>
</reference>
<sequence>MEDEYEDYDDSGYGYEEEGDEEEGEEEEYEEEDPNLSKERLEYLAYRQRVKERIRKQRKKEGGSGPNNSYGDRKKLPYDNYGSFFGPSQPVIASRVIQESKSLLENQHLTPQLSNALHPRKKSPSSSSALAKPGVHSLKPKVVNEVKTKVQKLKDTRDYSFLMDDDAEIPAPAKVPPQRNVSAPNSDARSAQLPMKSKQALGNNASHSQGSHAERKSALMNGHSSKVPLASRPSSAAMDSRRQHSSSNGSGSGRHSISNGIGPGRPSSSNGTGSGRPSSGNGTGPGRPSSGNGTGPGRPSSGNGTGPGRPSSSNGTGRPIVTKNLPLRSPAPVVRKVAAPAAKSSIPSSKSSIPSTKSSIPRTNSSSMPSMQKPFSSKLQPSISRQQQQLGQRRELQAPAKAKLSSKQSTGLSRPQINKPQRQSSSHLTSHDNRPKKKPMRRYSDDEGDEGDQAISMIRQMFGYNPKKFAGRDDDDDSDMEANFDDIQREEKRRLEGPGNAEFSESSNGEAKKHTEVWQLFKEAQQNILYLNKQRLKAMRELDRTNKEKQLLLDKIEQLELERQSGAVKDKLSYCWEMLLRIDSMVLTGMISTDEASDLRRLIMDHKDSIDDLLVDTLQKKDVEFLAALRHFSDRRKKNGFYIVHICTEMAPLISVGSMASYITGLSRALQRKGHLVEVILPKYETLNLNEVQGLHEIEVESYSYFNGQLHGNRIWTGVVCGIGVTLIEPQYYSSFFSRERVYGYPDDFERFSYFSRASLDYIVKSGKHPDVLHIHNWETAIIGPLFWDIFANQGLGGTRLLWTCHNLNMSHLEHPDKLELCGLDPARLHRPDRLQDNEKTHLVNILKGGIVYANKIIIMSSIQSKSKVISSQNQGLEPTLNIHKDKLAISPFGFDSSTWDPSQDNFLPENYNVDSMEGKITCKVALQKYMGLFENDTKIVVGCILSEGSDVDMVNLKAIARNAIGRGVQFIVMGNGNMPDTSRGLESLEDELKDKDLGVVLRYDEELSHLIFAGSDIILCQSFHDPIFQAPLKALKYGAAPIALTSENYKFRYFVDHDFESTKFSRFISSTFGNLSLDEALNEFKNNSSNWKQNVMEGMRMDFSWDAECCDIHVSAYTALKNLLLVIFCIINMVNYVDRGAIASNGVNGSLGTCTDSGVCTSGTGIQGDFNLNNFQDGVLSSAFMVGLLIASPIFASLAKSHSPFRLIGVGLSVWTFAAVGCGISIDFWSITICRMLVGVGEASFISLAAPFIDDNAPPEQKTAWLAFFYMCIPTGIALGYVYGGVVGSNFSWRYAFFGEALLMLPFAVSGFLVKPLQLKGFAYVGSNKGVTTIEATSHVMEDGSDVDSVLIPLDETKKLSAFSKLSSQCSRFTKDMKVLLLDKVYVVNVLGYISYNFVIGAYSYWGPKAGYNIYHMSNADLLFGGITIVCGIFGTLAGGFILDKMDATISNAFKLLSGATFLGAIFCFSAFCLKSLYGFIALFAVGELLVFATQAPVNYVCLHCVKPSLRPLSMAMSTVSIHIFGDVPSSPLVGVLQDHLNNWRTTALILTAILFIAAAIWFIGIFLNSFDLSNEDDENQVAVINRDNRKPLLEENSNEEVGAPAPA</sequence>
<dbReference type="PANTHER" id="PTHR46083">
    <property type="match status" value="1"/>
</dbReference>
<dbReference type="GO" id="GO:0016020">
    <property type="term" value="C:membrane"/>
    <property type="evidence" value="ECO:0007669"/>
    <property type="project" value="UniProtKB-SubCell"/>
</dbReference>
<dbReference type="Gramene" id="evm.model.04.1537">
    <property type="protein sequence ID" value="cds.evm.model.04.1537"/>
    <property type="gene ID" value="evm.TU.04.1537"/>
</dbReference>
<feature type="domain" description="Major facilitator superfamily (MFS) profile" evidence="17">
    <location>
        <begin position="1125"/>
        <end position="1578"/>
    </location>
</feature>
<feature type="compositionally biased region" description="Polar residues" evidence="15">
    <location>
        <begin position="362"/>
        <end position="378"/>
    </location>
</feature>
<evidence type="ECO:0000256" key="3">
    <source>
        <dbReference type="ARBA" id="ARBA00004727"/>
    </source>
</evidence>
<comment type="similarity">
    <text evidence="4">Belongs to the SPT2 family.</text>
</comment>
<feature type="transmembrane region" description="Helical" evidence="16">
    <location>
        <begin position="1180"/>
        <end position="1199"/>
    </location>
</feature>
<feature type="compositionally biased region" description="Low complexity" evidence="15">
    <location>
        <begin position="379"/>
        <end position="391"/>
    </location>
</feature>
<feature type="transmembrane region" description="Helical" evidence="16">
    <location>
        <begin position="1206"/>
        <end position="1227"/>
    </location>
</feature>
<keyword evidence="7" id="KW-0328">Glycosyltransferase</keyword>
<feature type="compositionally biased region" description="Acidic residues" evidence="15">
    <location>
        <begin position="1"/>
        <end position="34"/>
    </location>
</feature>
<comment type="pathway">
    <text evidence="3">Glycan biosynthesis; starch biosynthesis.</text>
</comment>
<evidence type="ECO:0000256" key="13">
    <source>
        <dbReference type="ARBA" id="ARBA00023136"/>
    </source>
</evidence>
<keyword evidence="11 16" id="KW-1133">Transmembrane helix</keyword>
<evidence type="ECO:0000256" key="15">
    <source>
        <dbReference type="SAM" id="MobiDB-lite"/>
    </source>
</evidence>
<feature type="compositionally biased region" description="Polar residues" evidence="15">
    <location>
        <begin position="405"/>
        <end position="428"/>
    </location>
</feature>
<dbReference type="OMA" id="PPRANNE"/>
<evidence type="ECO:0000256" key="12">
    <source>
        <dbReference type="ARBA" id="ARBA00023054"/>
    </source>
</evidence>
<evidence type="ECO:0000313" key="18">
    <source>
        <dbReference type="EnsemblPlants" id="cds.evm.model.04.1537"/>
    </source>
</evidence>
<dbReference type="InterPro" id="IPR044770">
    <property type="entry name" value="MFS_spinster-like"/>
</dbReference>
<feature type="transmembrane region" description="Helical" evidence="16">
    <location>
        <begin position="1296"/>
        <end position="1315"/>
    </location>
</feature>
<dbReference type="GO" id="GO:0019252">
    <property type="term" value="P:starch biosynthetic process"/>
    <property type="evidence" value="ECO:0007669"/>
    <property type="project" value="UniProtKB-UniPathway"/>
</dbReference>
<dbReference type="EMBL" id="UZAU01000392">
    <property type="status" value="NOT_ANNOTATED_CDS"/>
    <property type="molecule type" value="Genomic_DNA"/>
</dbReference>
<keyword evidence="12" id="KW-0175">Coiled coil</keyword>
<feature type="compositionally biased region" description="Low complexity" evidence="15">
    <location>
        <begin position="124"/>
        <end position="133"/>
    </location>
</feature>
<evidence type="ECO:0000256" key="4">
    <source>
        <dbReference type="ARBA" id="ARBA00006461"/>
    </source>
</evidence>
<organism evidence="18 19">
    <name type="scientific">Cannabis sativa</name>
    <name type="common">Hemp</name>
    <name type="synonym">Marijuana</name>
    <dbReference type="NCBI Taxonomy" id="3483"/>
    <lineage>
        <taxon>Eukaryota</taxon>
        <taxon>Viridiplantae</taxon>
        <taxon>Streptophyta</taxon>
        <taxon>Embryophyta</taxon>
        <taxon>Tracheophyta</taxon>
        <taxon>Spermatophyta</taxon>
        <taxon>Magnoliopsida</taxon>
        <taxon>eudicotyledons</taxon>
        <taxon>Gunneridae</taxon>
        <taxon>Pentapetalae</taxon>
        <taxon>rosids</taxon>
        <taxon>fabids</taxon>
        <taxon>Rosales</taxon>
        <taxon>Cannabaceae</taxon>
        <taxon>Cannabis</taxon>
    </lineage>
</organism>
<evidence type="ECO:0000256" key="14">
    <source>
        <dbReference type="ARBA" id="ARBA00024338"/>
    </source>
</evidence>
<evidence type="ECO:0000256" key="16">
    <source>
        <dbReference type="SAM" id="Phobius"/>
    </source>
</evidence>
<dbReference type="CDD" id="cd17328">
    <property type="entry name" value="MFS_spinster_like"/>
    <property type="match status" value="1"/>
</dbReference>
<evidence type="ECO:0000256" key="9">
    <source>
        <dbReference type="ARBA" id="ARBA00022692"/>
    </source>
</evidence>
<evidence type="ECO:0000256" key="10">
    <source>
        <dbReference type="ARBA" id="ARBA00022922"/>
    </source>
</evidence>
<evidence type="ECO:0000256" key="6">
    <source>
        <dbReference type="ARBA" id="ARBA00022448"/>
    </source>
</evidence>
<dbReference type="SUPFAM" id="SSF103473">
    <property type="entry name" value="MFS general substrate transporter"/>
    <property type="match status" value="1"/>
</dbReference>
<feature type="region of interest" description="Disordered" evidence="15">
    <location>
        <begin position="107"/>
        <end position="143"/>
    </location>
</feature>
<dbReference type="Pfam" id="PF07690">
    <property type="entry name" value="MFS_1"/>
    <property type="match status" value="1"/>
</dbReference>
<dbReference type="Gene3D" id="3.40.50.2000">
    <property type="entry name" value="Glycogen Phosphorylase B"/>
    <property type="match status" value="2"/>
</dbReference>
<name>A0A803PDI3_CANSA</name>
<dbReference type="Gene3D" id="1.20.1250.20">
    <property type="entry name" value="MFS general substrate transporter like domains"/>
    <property type="match status" value="1"/>
</dbReference>
<reference evidence="18" key="2">
    <citation type="submission" date="2021-03" db="UniProtKB">
        <authorList>
            <consortium name="EnsemblPlants"/>
        </authorList>
    </citation>
    <scope>IDENTIFICATION</scope>
</reference>
<dbReference type="GO" id="GO:0009011">
    <property type="term" value="F:alpha-1,4-glucan glucosyltransferase (ADP-glucose donor) activity"/>
    <property type="evidence" value="ECO:0007669"/>
    <property type="project" value="UniProtKB-EC"/>
</dbReference>
<evidence type="ECO:0000256" key="11">
    <source>
        <dbReference type="ARBA" id="ARBA00022989"/>
    </source>
</evidence>
<comment type="similarity">
    <text evidence="14">Belongs to the major facilitator superfamily. Spinster (TC 2.A.1.49) family.</text>
</comment>
<feature type="transmembrane region" description="Helical" evidence="16">
    <location>
        <begin position="1547"/>
        <end position="1569"/>
    </location>
</feature>
<dbReference type="Proteomes" id="UP000596661">
    <property type="component" value="Chromosome 4"/>
</dbReference>
<feature type="transmembrane region" description="Helical" evidence="16">
    <location>
        <begin position="1266"/>
        <end position="1284"/>
    </location>
</feature>
<dbReference type="InterPro" id="IPR020846">
    <property type="entry name" value="MFS_dom"/>
</dbReference>
<feature type="transmembrane region" description="Helical" evidence="16">
    <location>
        <begin position="1423"/>
        <end position="1443"/>
    </location>
</feature>
<keyword evidence="8" id="KW-0808">Transferase</keyword>
<keyword evidence="13 16" id="KW-0472">Membrane</keyword>
<dbReference type="Pfam" id="PF08243">
    <property type="entry name" value="SPT2"/>
    <property type="match status" value="1"/>
</dbReference>
<dbReference type="EC" id="2.4.1.21" evidence="5"/>
<comment type="catalytic activity">
    <reaction evidence="1">
        <text>[(1-&gt;4)-alpha-D-glucosyl](n) + ADP-alpha-D-glucose = [(1-&gt;4)-alpha-D-glucosyl](n+1) + ADP + H(+)</text>
        <dbReference type="Rhea" id="RHEA:18189"/>
        <dbReference type="Rhea" id="RHEA-COMP:9584"/>
        <dbReference type="Rhea" id="RHEA-COMP:9587"/>
        <dbReference type="ChEBI" id="CHEBI:15378"/>
        <dbReference type="ChEBI" id="CHEBI:15444"/>
        <dbReference type="ChEBI" id="CHEBI:57498"/>
        <dbReference type="ChEBI" id="CHEBI:456216"/>
        <dbReference type="EC" id="2.4.1.21"/>
    </reaction>
</comment>
<dbReference type="PROSITE" id="PS50850">
    <property type="entry name" value="MFS"/>
    <property type="match status" value="1"/>
</dbReference>
<feature type="region of interest" description="Disordered" evidence="15">
    <location>
        <begin position="164"/>
        <end position="450"/>
    </location>
</feature>
<dbReference type="InterPro" id="IPR011701">
    <property type="entry name" value="MFS"/>
</dbReference>
<dbReference type="SUPFAM" id="SSF53756">
    <property type="entry name" value="UDP-Glycosyltransferase/glycogen phosphorylase"/>
    <property type="match status" value="1"/>
</dbReference>
<feature type="compositionally biased region" description="Basic residues" evidence="15">
    <location>
        <begin position="48"/>
        <end position="59"/>
    </location>
</feature>
<feature type="compositionally biased region" description="Polar residues" evidence="15">
    <location>
        <begin position="266"/>
        <end position="280"/>
    </location>
</feature>
<dbReference type="Pfam" id="PF08323">
    <property type="entry name" value="Glyco_transf_5"/>
    <property type="match status" value="1"/>
</dbReference>
<evidence type="ECO:0000313" key="19">
    <source>
        <dbReference type="Proteomes" id="UP000596661"/>
    </source>
</evidence>
<comment type="subcellular location">
    <subcellularLocation>
        <location evidence="2">Membrane</location>
        <topology evidence="2">Multi-pass membrane protein</topology>
    </subcellularLocation>
</comment>
<dbReference type="GO" id="GO:0022857">
    <property type="term" value="F:transmembrane transporter activity"/>
    <property type="evidence" value="ECO:0007669"/>
    <property type="project" value="InterPro"/>
</dbReference>
<feature type="transmembrane region" description="Helical" evidence="16">
    <location>
        <begin position="1386"/>
        <end position="1407"/>
    </location>
</feature>
<proteinExistence type="inferred from homology"/>
<evidence type="ECO:0000256" key="1">
    <source>
        <dbReference type="ARBA" id="ARBA00001478"/>
    </source>
</evidence>
<feature type="compositionally biased region" description="Polar residues" evidence="15">
    <location>
        <begin position="179"/>
        <end position="189"/>
    </location>
</feature>
<keyword evidence="6" id="KW-0813">Transport</keyword>
<feature type="transmembrane region" description="Helical" evidence="16">
    <location>
        <begin position="1233"/>
        <end position="1254"/>
    </location>
</feature>
<dbReference type="EnsemblPlants" id="evm.model.04.1537">
    <property type="protein sequence ID" value="cds.evm.model.04.1537"/>
    <property type="gene ID" value="evm.TU.04.1537"/>
</dbReference>
<dbReference type="InterPro" id="IPR036259">
    <property type="entry name" value="MFS_trans_sf"/>
</dbReference>
<accession>A0A803PDI3</accession>